<evidence type="ECO:0000256" key="6">
    <source>
        <dbReference type="ARBA" id="ARBA00023136"/>
    </source>
</evidence>
<dbReference type="PRINTS" id="PR01862">
    <property type="entry name" value="BCL2FAMILY"/>
</dbReference>
<evidence type="ECO:0000256" key="7">
    <source>
        <dbReference type="SAM" id="Phobius"/>
    </source>
</evidence>
<dbReference type="GO" id="GO:0001836">
    <property type="term" value="P:release of cytochrome c from mitochondria"/>
    <property type="evidence" value="ECO:0007669"/>
    <property type="project" value="TreeGrafter"/>
</dbReference>
<keyword evidence="5 7" id="KW-1133">Transmembrane helix</keyword>
<evidence type="ECO:0000256" key="3">
    <source>
        <dbReference type="ARBA" id="ARBA00022692"/>
    </source>
</evidence>
<dbReference type="GO" id="GO:0008630">
    <property type="term" value="P:intrinsic apoptotic signaling pathway in response to DNA damage"/>
    <property type="evidence" value="ECO:0007669"/>
    <property type="project" value="TreeGrafter"/>
</dbReference>
<keyword evidence="6 7" id="KW-0472">Membrane</keyword>
<evidence type="ECO:0000256" key="5">
    <source>
        <dbReference type="ARBA" id="ARBA00022989"/>
    </source>
</evidence>
<keyword evidence="3 7" id="KW-0812">Transmembrane</keyword>
<dbReference type="InterPro" id="IPR002475">
    <property type="entry name" value="Bcl2-like"/>
</dbReference>
<gene>
    <name evidence="9" type="ORF">X975_08450</name>
</gene>
<accession>A0A087UVU1</accession>
<dbReference type="Pfam" id="PF00452">
    <property type="entry name" value="Bcl-2"/>
    <property type="match status" value="1"/>
</dbReference>
<sequence>MCPSLSLSGYAAVADNQAALRRRKLSQAVANRLMGWRSSQTQQLVVEQAKSLCGKYLRSKLRSCALLHKKLGLQRLKSVSHLPSSALWSSAEVALELRELGLEMERSHPELFQSVLENVGLYSLPSECGVQNLLHALAAELFREGRVTWGRIVALYAMAGALAVDCVKLGHPEFVLGLVQVVGNCVERDLGSWIIQQGGWTALLTRFKKSPSFQKPGFLCTSIIVACVIAIIYYLFP</sequence>
<comment type="similarity">
    <text evidence="2">Belongs to the Bcl-2 family.</text>
</comment>
<feature type="transmembrane region" description="Helical" evidence="7">
    <location>
        <begin position="216"/>
        <end position="236"/>
    </location>
</feature>
<dbReference type="InterPro" id="IPR026298">
    <property type="entry name" value="Bcl-2_fam"/>
</dbReference>
<evidence type="ECO:0000259" key="8">
    <source>
        <dbReference type="SMART" id="SM00337"/>
    </source>
</evidence>
<dbReference type="EMBL" id="KK121892">
    <property type="protein sequence ID" value="KFM81480.1"/>
    <property type="molecule type" value="Genomic_DNA"/>
</dbReference>
<feature type="domain" description="Bcl-2 Bcl-2 homology region 1-3" evidence="8">
    <location>
        <begin position="97"/>
        <end position="200"/>
    </location>
</feature>
<reference evidence="9 10" key="1">
    <citation type="submission" date="2013-11" db="EMBL/GenBank/DDBJ databases">
        <title>Genome sequencing of Stegodyphus mimosarum.</title>
        <authorList>
            <person name="Bechsgaard J."/>
        </authorList>
    </citation>
    <scope>NUCLEOTIDE SEQUENCE [LARGE SCALE GENOMIC DNA]</scope>
</reference>
<keyword evidence="4" id="KW-0053">Apoptosis</keyword>
<dbReference type="STRING" id="407821.A0A087UVU1"/>
<evidence type="ECO:0000256" key="1">
    <source>
        <dbReference type="ARBA" id="ARBA00004167"/>
    </source>
</evidence>
<dbReference type="GO" id="GO:0042981">
    <property type="term" value="P:regulation of apoptotic process"/>
    <property type="evidence" value="ECO:0007669"/>
    <property type="project" value="InterPro"/>
</dbReference>
<dbReference type="Gene3D" id="1.10.437.10">
    <property type="entry name" value="Blc2-like"/>
    <property type="match status" value="1"/>
</dbReference>
<organism evidence="9 10">
    <name type="scientific">Stegodyphus mimosarum</name>
    <name type="common">African social velvet spider</name>
    <dbReference type="NCBI Taxonomy" id="407821"/>
    <lineage>
        <taxon>Eukaryota</taxon>
        <taxon>Metazoa</taxon>
        <taxon>Ecdysozoa</taxon>
        <taxon>Arthropoda</taxon>
        <taxon>Chelicerata</taxon>
        <taxon>Arachnida</taxon>
        <taxon>Araneae</taxon>
        <taxon>Araneomorphae</taxon>
        <taxon>Entelegynae</taxon>
        <taxon>Eresoidea</taxon>
        <taxon>Eresidae</taxon>
        <taxon>Stegodyphus</taxon>
    </lineage>
</organism>
<name>A0A087UVU1_STEMI</name>
<feature type="non-terminal residue" evidence="9">
    <location>
        <position position="237"/>
    </location>
</feature>
<evidence type="ECO:0000313" key="9">
    <source>
        <dbReference type="EMBL" id="KFM81480.1"/>
    </source>
</evidence>
<evidence type="ECO:0000313" key="10">
    <source>
        <dbReference type="Proteomes" id="UP000054359"/>
    </source>
</evidence>
<keyword evidence="10" id="KW-1185">Reference proteome</keyword>
<dbReference type="GO" id="GO:0005741">
    <property type="term" value="C:mitochondrial outer membrane"/>
    <property type="evidence" value="ECO:0007669"/>
    <property type="project" value="TreeGrafter"/>
</dbReference>
<dbReference type="InterPro" id="IPR046371">
    <property type="entry name" value="Bcl-2_BH1-3"/>
</dbReference>
<dbReference type="SMART" id="SM00337">
    <property type="entry name" value="BCL"/>
    <property type="match status" value="1"/>
</dbReference>
<dbReference type="InterPro" id="IPR036834">
    <property type="entry name" value="Bcl-2-like_sf"/>
</dbReference>
<dbReference type="GO" id="GO:0097192">
    <property type="term" value="P:extrinsic apoptotic signaling pathway in absence of ligand"/>
    <property type="evidence" value="ECO:0007669"/>
    <property type="project" value="TreeGrafter"/>
</dbReference>
<dbReference type="PANTHER" id="PTHR11256">
    <property type="entry name" value="BCL-2 RELATED"/>
    <property type="match status" value="1"/>
</dbReference>
<evidence type="ECO:0000256" key="4">
    <source>
        <dbReference type="ARBA" id="ARBA00022703"/>
    </source>
</evidence>
<comment type="subcellular location">
    <subcellularLocation>
        <location evidence="1">Membrane</location>
        <topology evidence="1">Single-pass membrane protein</topology>
    </subcellularLocation>
</comment>
<evidence type="ECO:0000256" key="2">
    <source>
        <dbReference type="ARBA" id="ARBA00009458"/>
    </source>
</evidence>
<dbReference type="SUPFAM" id="SSF56854">
    <property type="entry name" value="Bcl-2 inhibitors of programmed cell death"/>
    <property type="match status" value="1"/>
</dbReference>
<proteinExistence type="inferred from homology"/>
<dbReference type="GO" id="GO:0051400">
    <property type="term" value="F:BH domain binding"/>
    <property type="evidence" value="ECO:0007669"/>
    <property type="project" value="TreeGrafter"/>
</dbReference>
<dbReference type="OrthoDB" id="6021377at2759"/>
<dbReference type="Proteomes" id="UP000054359">
    <property type="component" value="Unassembled WGS sequence"/>
</dbReference>
<dbReference type="PANTHER" id="PTHR11256:SF48">
    <property type="entry name" value="BCL-2-RELATED OVARIAN KILLER PROTEIN"/>
    <property type="match status" value="1"/>
</dbReference>
<dbReference type="OMA" id="VYVMKEQ"/>
<dbReference type="CDD" id="cd06845">
    <property type="entry name" value="Bcl-2_like"/>
    <property type="match status" value="1"/>
</dbReference>
<dbReference type="PROSITE" id="PS50062">
    <property type="entry name" value="BCL2_FAMILY"/>
    <property type="match status" value="1"/>
</dbReference>
<protein>
    <submittedName>
        <fullName evidence="9">Bcl-2-related ovarian killer protein-like protein</fullName>
    </submittedName>
</protein>
<dbReference type="AlphaFoldDB" id="A0A087UVU1"/>